<keyword evidence="4 10" id="KW-1133">Transmembrane helix</keyword>
<keyword evidence="7" id="KW-0675">Receptor</keyword>
<evidence type="ECO:0000256" key="6">
    <source>
        <dbReference type="ARBA" id="ARBA00023136"/>
    </source>
</evidence>
<protein>
    <recommendedName>
        <fullName evidence="11">G-protein coupled receptors family 1 profile domain-containing protein</fullName>
    </recommendedName>
</protein>
<feature type="transmembrane region" description="Helical" evidence="10">
    <location>
        <begin position="249"/>
        <end position="272"/>
    </location>
</feature>
<dbReference type="eggNOG" id="KOG3656">
    <property type="taxonomic scope" value="Eukaryota"/>
</dbReference>
<accession>C3XXJ9</accession>
<dbReference type="Gene3D" id="1.20.1070.10">
    <property type="entry name" value="Rhodopsin 7-helix transmembrane proteins"/>
    <property type="match status" value="1"/>
</dbReference>
<feature type="compositionally biased region" description="Polar residues" evidence="9">
    <location>
        <begin position="324"/>
        <end position="349"/>
    </location>
</feature>
<evidence type="ECO:0000256" key="2">
    <source>
        <dbReference type="ARBA" id="ARBA00022475"/>
    </source>
</evidence>
<dbReference type="GO" id="GO:0005886">
    <property type="term" value="C:plasma membrane"/>
    <property type="evidence" value="ECO:0007669"/>
    <property type="project" value="UniProtKB-SubCell"/>
</dbReference>
<gene>
    <name evidence="12" type="ORF">BRAFLDRAFT_63919</name>
</gene>
<sequence length="456" mass="50232">MGNRTEPIVTNTTDYFEFVDNSTTDSDVIDGALGVGRTILIGTVALCALVSSVLVILATAKRKNTLPKNIGYLACSMAVADFMLGVLLSFSIYPSTLGYWPYGDALCTTQGIVFYMNTIIVWITLAYISVDRYEAVARPTGVMQSRRFCGVSICLIWVVASLWCLGVYMKGDMRIVYNKALAFCIAADTVNIVGTVVVFLVGGVVTWVFLTKTWQTIANHVQGAVAPSATNQAPLASPAQSFGLAFRTLFLLTAVQYLLWVPEAFLAFLYVAKVLKDLKVPMSFREALKGLFRDATSVLWRRLTGRDFFQTPVTDFQHQEIVSQNATVHRSEENPSLDQPLHRSQQTPYREQPTGIELQPLSNLGTESTSDDDAAAAAASRWNKETRPRGRDQPSSCCAWHHTRDNDQPPIQLGDVQPNMPAGFAHVSVVTADQDDGDMEAEENDYMDQIPGMLLL</sequence>
<dbReference type="PANTHER" id="PTHR24229:SF112">
    <property type="entry name" value="CHEMOKINE-LIKE RECEPTOR 1"/>
    <property type="match status" value="1"/>
</dbReference>
<feature type="transmembrane region" description="Helical" evidence="10">
    <location>
        <begin position="148"/>
        <end position="168"/>
    </location>
</feature>
<evidence type="ECO:0000256" key="5">
    <source>
        <dbReference type="ARBA" id="ARBA00023040"/>
    </source>
</evidence>
<dbReference type="PANTHER" id="PTHR24229">
    <property type="entry name" value="NEUROPEPTIDES RECEPTOR"/>
    <property type="match status" value="1"/>
</dbReference>
<evidence type="ECO:0000313" key="12">
    <source>
        <dbReference type="EMBL" id="EEN67459.1"/>
    </source>
</evidence>
<evidence type="ECO:0000256" key="7">
    <source>
        <dbReference type="ARBA" id="ARBA00023170"/>
    </source>
</evidence>
<feature type="transmembrane region" description="Helical" evidence="10">
    <location>
        <begin position="39"/>
        <end position="58"/>
    </location>
</feature>
<comment type="subcellular location">
    <subcellularLocation>
        <location evidence="1">Cell membrane</location>
        <topology evidence="1">Multi-pass membrane protein</topology>
    </subcellularLocation>
</comment>
<dbReference type="Pfam" id="PF00001">
    <property type="entry name" value="7tm_1"/>
    <property type="match status" value="1"/>
</dbReference>
<evidence type="ECO:0000256" key="10">
    <source>
        <dbReference type="SAM" id="Phobius"/>
    </source>
</evidence>
<feature type="transmembrane region" description="Helical" evidence="10">
    <location>
        <begin position="112"/>
        <end position="128"/>
    </location>
</feature>
<dbReference type="SUPFAM" id="SSF81321">
    <property type="entry name" value="Family A G protein-coupled receptor-like"/>
    <property type="match status" value="1"/>
</dbReference>
<feature type="domain" description="G-protein coupled receptors family 1 profile" evidence="11">
    <location>
        <begin position="51"/>
        <end position="269"/>
    </location>
</feature>
<organism>
    <name type="scientific">Branchiostoma floridae</name>
    <name type="common">Florida lancelet</name>
    <name type="synonym">Amphioxus</name>
    <dbReference type="NCBI Taxonomy" id="7739"/>
    <lineage>
        <taxon>Eukaryota</taxon>
        <taxon>Metazoa</taxon>
        <taxon>Chordata</taxon>
        <taxon>Cephalochordata</taxon>
        <taxon>Leptocardii</taxon>
        <taxon>Amphioxiformes</taxon>
        <taxon>Branchiostomatidae</taxon>
        <taxon>Branchiostoma</taxon>
    </lineage>
</organism>
<reference evidence="12" key="1">
    <citation type="journal article" date="2008" name="Nature">
        <title>The amphioxus genome and the evolution of the chordate karyotype.</title>
        <authorList>
            <consortium name="US DOE Joint Genome Institute (JGI-PGF)"/>
            <person name="Putnam N.H."/>
            <person name="Butts T."/>
            <person name="Ferrier D.E.K."/>
            <person name="Furlong R.F."/>
            <person name="Hellsten U."/>
            <person name="Kawashima T."/>
            <person name="Robinson-Rechavi M."/>
            <person name="Shoguchi E."/>
            <person name="Terry A."/>
            <person name="Yu J.-K."/>
            <person name="Benito-Gutierrez E.L."/>
            <person name="Dubchak I."/>
            <person name="Garcia-Fernandez J."/>
            <person name="Gibson-Brown J.J."/>
            <person name="Grigoriev I.V."/>
            <person name="Horton A.C."/>
            <person name="de Jong P.J."/>
            <person name="Jurka J."/>
            <person name="Kapitonov V.V."/>
            <person name="Kohara Y."/>
            <person name="Kuroki Y."/>
            <person name="Lindquist E."/>
            <person name="Lucas S."/>
            <person name="Osoegawa K."/>
            <person name="Pennacchio L.A."/>
            <person name="Salamov A.A."/>
            <person name="Satou Y."/>
            <person name="Sauka-Spengler T."/>
            <person name="Schmutz J."/>
            <person name="Shin-I T."/>
            <person name="Toyoda A."/>
            <person name="Bronner-Fraser M."/>
            <person name="Fujiyama A."/>
            <person name="Holland L.Z."/>
            <person name="Holland P.W.H."/>
            <person name="Satoh N."/>
            <person name="Rokhsar D.S."/>
        </authorList>
    </citation>
    <scope>NUCLEOTIDE SEQUENCE [LARGE SCALE GENOMIC DNA]</scope>
    <source>
        <strain evidence="12">S238N-H82</strain>
        <tissue evidence="12">Testes</tissue>
    </source>
</reference>
<dbReference type="InterPro" id="IPR000276">
    <property type="entry name" value="GPCR_Rhodpsn"/>
</dbReference>
<dbReference type="InterPro" id="IPR017452">
    <property type="entry name" value="GPCR_Rhodpsn_7TM"/>
</dbReference>
<dbReference type="CDD" id="cd00637">
    <property type="entry name" value="7tm_classA_rhodopsin-like"/>
    <property type="match status" value="1"/>
</dbReference>
<dbReference type="PROSITE" id="PS50262">
    <property type="entry name" value="G_PROTEIN_RECEP_F1_2"/>
    <property type="match status" value="1"/>
</dbReference>
<feature type="transmembrane region" description="Helical" evidence="10">
    <location>
        <begin position="180"/>
        <end position="210"/>
    </location>
</feature>
<feature type="region of interest" description="Disordered" evidence="9">
    <location>
        <begin position="324"/>
        <end position="414"/>
    </location>
</feature>
<evidence type="ECO:0000259" key="11">
    <source>
        <dbReference type="PROSITE" id="PS50262"/>
    </source>
</evidence>
<feature type="transmembrane region" description="Helical" evidence="10">
    <location>
        <begin position="70"/>
        <end position="92"/>
    </location>
</feature>
<evidence type="ECO:0000256" key="3">
    <source>
        <dbReference type="ARBA" id="ARBA00022692"/>
    </source>
</evidence>
<dbReference type="EMBL" id="GG666471">
    <property type="protein sequence ID" value="EEN67459.1"/>
    <property type="molecule type" value="Genomic_DNA"/>
</dbReference>
<name>C3XXJ9_BRAFL</name>
<keyword evidence="2" id="KW-1003">Cell membrane</keyword>
<keyword evidence="8" id="KW-0807">Transducer</keyword>
<feature type="compositionally biased region" description="Basic and acidic residues" evidence="9">
    <location>
        <begin position="382"/>
        <end position="392"/>
    </location>
</feature>
<evidence type="ECO:0000256" key="1">
    <source>
        <dbReference type="ARBA" id="ARBA00004651"/>
    </source>
</evidence>
<dbReference type="GO" id="GO:0004930">
    <property type="term" value="F:G protein-coupled receptor activity"/>
    <property type="evidence" value="ECO:0007669"/>
    <property type="project" value="UniProtKB-KW"/>
</dbReference>
<keyword evidence="5" id="KW-0297">G-protein coupled receptor</keyword>
<dbReference type="PRINTS" id="PR00237">
    <property type="entry name" value="GPCRRHODOPSN"/>
</dbReference>
<proteinExistence type="predicted"/>
<evidence type="ECO:0000256" key="4">
    <source>
        <dbReference type="ARBA" id="ARBA00022989"/>
    </source>
</evidence>
<evidence type="ECO:0000256" key="9">
    <source>
        <dbReference type="SAM" id="MobiDB-lite"/>
    </source>
</evidence>
<keyword evidence="6 10" id="KW-0472">Membrane</keyword>
<evidence type="ECO:0000256" key="8">
    <source>
        <dbReference type="ARBA" id="ARBA00023224"/>
    </source>
</evidence>
<keyword evidence="3 10" id="KW-0812">Transmembrane</keyword>
<dbReference type="InParanoid" id="C3XXJ9"/>
<dbReference type="AlphaFoldDB" id="C3XXJ9"/>